<reference evidence="2" key="2">
    <citation type="submission" date="2021-09" db="EMBL/GenBank/DDBJ databases">
        <authorList>
            <person name="Jia N."/>
            <person name="Wang J."/>
            <person name="Shi W."/>
            <person name="Du L."/>
            <person name="Sun Y."/>
            <person name="Zhan W."/>
            <person name="Jiang J."/>
            <person name="Wang Q."/>
            <person name="Zhang B."/>
            <person name="Ji P."/>
            <person name="Sakyi L.B."/>
            <person name="Cui X."/>
            <person name="Yuan T."/>
            <person name="Jiang B."/>
            <person name="Yang W."/>
            <person name="Lam T.T.-Y."/>
            <person name="Chang Q."/>
            <person name="Ding S."/>
            <person name="Wang X."/>
            <person name="Zhu J."/>
            <person name="Ruan X."/>
            <person name="Zhao L."/>
            <person name="Wei J."/>
            <person name="Que T."/>
            <person name="Du C."/>
            <person name="Cheng J."/>
            <person name="Dai P."/>
            <person name="Han X."/>
            <person name="Huang E."/>
            <person name="Gao Y."/>
            <person name="Liu J."/>
            <person name="Shao H."/>
            <person name="Ye R."/>
            <person name="Li L."/>
            <person name="Wei W."/>
            <person name="Wang X."/>
            <person name="Wang C."/>
            <person name="Huo Q."/>
            <person name="Li W."/>
            <person name="Guo W."/>
            <person name="Chen H."/>
            <person name="Chen S."/>
            <person name="Zhou L."/>
            <person name="Zhou L."/>
            <person name="Ni X."/>
            <person name="Tian J."/>
            <person name="Zhou Y."/>
            <person name="Sheng Y."/>
            <person name="Liu T."/>
            <person name="Pan Y."/>
            <person name="Xia L."/>
            <person name="Li J."/>
            <person name="Zhao F."/>
            <person name="Cao W."/>
        </authorList>
    </citation>
    <scope>NUCLEOTIDE SEQUENCE</scope>
    <source>
        <strain evidence="2">Rmic-2018</strain>
        <tissue evidence="2">Larvae</tissue>
    </source>
</reference>
<feature type="compositionally biased region" description="Basic and acidic residues" evidence="1">
    <location>
        <begin position="43"/>
        <end position="56"/>
    </location>
</feature>
<reference evidence="2" key="1">
    <citation type="journal article" date="2020" name="Cell">
        <title>Large-Scale Comparative Analyses of Tick Genomes Elucidate Their Genetic Diversity and Vector Capacities.</title>
        <authorList>
            <consortium name="Tick Genome and Microbiome Consortium (TIGMIC)"/>
            <person name="Jia N."/>
            <person name="Wang J."/>
            <person name="Shi W."/>
            <person name="Du L."/>
            <person name="Sun Y."/>
            <person name="Zhan W."/>
            <person name="Jiang J.F."/>
            <person name="Wang Q."/>
            <person name="Zhang B."/>
            <person name="Ji P."/>
            <person name="Bell-Sakyi L."/>
            <person name="Cui X.M."/>
            <person name="Yuan T.T."/>
            <person name="Jiang B.G."/>
            <person name="Yang W.F."/>
            <person name="Lam T.T."/>
            <person name="Chang Q.C."/>
            <person name="Ding S.J."/>
            <person name="Wang X.J."/>
            <person name="Zhu J.G."/>
            <person name="Ruan X.D."/>
            <person name="Zhao L."/>
            <person name="Wei J.T."/>
            <person name="Ye R.Z."/>
            <person name="Que T.C."/>
            <person name="Du C.H."/>
            <person name="Zhou Y.H."/>
            <person name="Cheng J.X."/>
            <person name="Dai P.F."/>
            <person name="Guo W.B."/>
            <person name="Han X.H."/>
            <person name="Huang E.J."/>
            <person name="Li L.F."/>
            <person name="Wei W."/>
            <person name="Gao Y.C."/>
            <person name="Liu J.Z."/>
            <person name="Shao H.Z."/>
            <person name="Wang X."/>
            <person name="Wang C.C."/>
            <person name="Yang T.C."/>
            <person name="Huo Q.B."/>
            <person name="Li W."/>
            <person name="Chen H.Y."/>
            <person name="Chen S.E."/>
            <person name="Zhou L.G."/>
            <person name="Ni X.B."/>
            <person name="Tian J.H."/>
            <person name="Sheng Y."/>
            <person name="Liu T."/>
            <person name="Pan Y.S."/>
            <person name="Xia L.Y."/>
            <person name="Li J."/>
            <person name="Zhao F."/>
            <person name="Cao W.C."/>
        </authorList>
    </citation>
    <scope>NUCLEOTIDE SEQUENCE</scope>
    <source>
        <strain evidence="2">Rmic-2018</strain>
    </source>
</reference>
<feature type="region of interest" description="Disordered" evidence="1">
    <location>
        <begin position="1"/>
        <end position="126"/>
    </location>
</feature>
<dbReference type="AlphaFoldDB" id="A0A9J6DW60"/>
<feature type="compositionally biased region" description="Low complexity" evidence="1">
    <location>
        <begin position="117"/>
        <end position="126"/>
    </location>
</feature>
<feature type="compositionally biased region" description="Basic and acidic residues" evidence="1">
    <location>
        <begin position="519"/>
        <end position="532"/>
    </location>
</feature>
<accession>A0A9J6DW60</accession>
<evidence type="ECO:0000313" key="2">
    <source>
        <dbReference type="EMBL" id="KAH8026475.1"/>
    </source>
</evidence>
<feature type="region of interest" description="Disordered" evidence="1">
    <location>
        <begin position="468"/>
        <end position="532"/>
    </location>
</feature>
<protein>
    <submittedName>
        <fullName evidence="2">Uncharacterized protein</fullName>
    </submittedName>
</protein>
<evidence type="ECO:0000313" key="3">
    <source>
        <dbReference type="Proteomes" id="UP000821866"/>
    </source>
</evidence>
<feature type="compositionally biased region" description="Basic residues" evidence="1">
    <location>
        <begin position="1"/>
        <end position="11"/>
    </location>
</feature>
<organism evidence="2 3">
    <name type="scientific">Rhipicephalus microplus</name>
    <name type="common">Cattle tick</name>
    <name type="synonym">Boophilus microplus</name>
    <dbReference type="NCBI Taxonomy" id="6941"/>
    <lineage>
        <taxon>Eukaryota</taxon>
        <taxon>Metazoa</taxon>
        <taxon>Ecdysozoa</taxon>
        <taxon>Arthropoda</taxon>
        <taxon>Chelicerata</taxon>
        <taxon>Arachnida</taxon>
        <taxon>Acari</taxon>
        <taxon>Parasitiformes</taxon>
        <taxon>Ixodida</taxon>
        <taxon>Ixodoidea</taxon>
        <taxon>Ixodidae</taxon>
        <taxon>Rhipicephalinae</taxon>
        <taxon>Rhipicephalus</taxon>
        <taxon>Boophilus</taxon>
    </lineage>
</organism>
<comment type="caution">
    <text evidence="2">The sequence shown here is derived from an EMBL/GenBank/DDBJ whole genome shotgun (WGS) entry which is preliminary data.</text>
</comment>
<keyword evidence="3" id="KW-1185">Reference proteome</keyword>
<name>A0A9J6DW60_RHIMP</name>
<proteinExistence type="predicted"/>
<gene>
    <name evidence="2" type="ORF">HPB51_020669</name>
</gene>
<sequence length="532" mass="57699">MKRNKSRRHSNSSKGEPQEVDNVQKEGSVRSKATIPGGAAAGTDHDPGVLSRRESAQSDQPVTILSAKRTSSGSHRRRHRSKSGASSDAAEKTTEPKVNTKSKAAQHVPVKGEAAEAEQPAPNELAGITSGIGQYLQSLLPSHNYTAQEEPAQKLPLPQNPPTTLPPLQQAATAWPQQALPLYTMPRQALAPQAVFEASVLQQQSQSMPPVTPYLPPPQFPQPNFPIAQALPYAYGGMVPPWYGLPQQIPVGQTPLHFLPPLSVNPATAATPASIMHPQAPPPIAASSAALTTKPEAAGASQANQPHFVTTSHYAHVEPSAVIAPVSATRETMTRVAEPCSRHLAFMLLTISVSLEEVLRYEDIIRQDARLEDRRRLLDEERIREDERLAFREYLAEQNLVLNDDGGHLPDTQLKELKEALQRELAKRRASRAKFETAHSWPGARELPKVDTPSSGQAHLVTEGTVKERNWPGALKPDVCKEEGGASRRTSHPGTQLGAPRKASFAAVLETEAGPTRRPTTEADSAKRRASK</sequence>
<evidence type="ECO:0000256" key="1">
    <source>
        <dbReference type="SAM" id="MobiDB-lite"/>
    </source>
</evidence>
<dbReference type="EMBL" id="JABSTU010000007">
    <property type="protein sequence ID" value="KAH8026475.1"/>
    <property type="molecule type" value="Genomic_DNA"/>
</dbReference>
<dbReference type="Proteomes" id="UP000821866">
    <property type="component" value="Unassembled WGS sequence"/>
</dbReference>